<dbReference type="EMBL" id="QVQW01000027">
    <property type="protein sequence ID" value="RKU44785.1"/>
    <property type="molecule type" value="Genomic_DNA"/>
</dbReference>
<evidence type="ECO:0000313" key="3">
    <source>
        <dbReference type="Proteomes" id="UP000275385"/>
    </source>
</evidence>
<sequence>MYKSSILADNYPSKGYRRYCARLPRPPRLTLGRLVLLVTVSLCVSSIVVFYSHALPYEWESKPRQILEEIFPPVKRMPVAKPLAPLLDRRPCYGPRNVLLSQSPDDDLVSVELDNSYPVPFVGSHEDLGLQKSWMTADGRYGPYGYGEDDLETYNRSKVNWEEVDWSQLQNDCLDLNAHRFPLYPTPVTSVQRFQFRNESMVPEVRTWDEFTPTRRTAIVVRAYDGYKYTPEDMYNLRSLIVEAGLRTGGEYSVFLLVNIRDVDANVFASDESYRAALEKAGVPKELHGISVLWDEHLLRSWYPKIEEYKTEYQVFQPMQLFALHYPEFDHFWQLELDMRFLGDAGQYLDSVSNFARNEPRKQALERSTFLHMQHKYGNYADFAAAVDAVNNGSSHVWGPLRIADVHPIGPVPPVKNPVDDNFEWGVGEDADVIVTSYCANVLAPTTPWVYKDWIHGFSAGTETPRFFCPPAIMRASRALLLAIHSSQLQDGLRIPSEATLPSFALWHGLKLSYPPQPLYWHQQDDQETFDGWYRGGAANSSTGLGPDDLRHPNGNGLTWWWEGKWPRQIMDTWFGDNASSSQEDTPYLLSVKDGKVYAPNLAMHPVKTHGR</sequence>
<keyword evidence="1" id="KW-0472">Membrane</keyword>
<evidence type="ECO:0000256" key="1">
    <source>
        <dbReference type="SAM" id="Phobius"/>
    </source>
</evidence>
<evidence type="ECO:0000313" key="2">
    <source>
        <dbReference type="EMBL" id="RKU44785.1"/>
    </source>
</evidence>
<feature type="transmembrane region" description="Helical" evidence="1">
    <location>
        <begin position="34"/>
        <end position="54"/>
    </location>
</feature>
<organism evidence="2 3">
    <name type="scientific">Coniochaeta pulveracea</name>
    <dbReference type="NCBI Taxonomy" id="177199"/>
    <lineage>
        <taxon>Eukaryota</taxon>
        <taxon>Fungi</taxon>
        <taxon>Dikarya</taxon>
        <taxon>Ascomycota</taxon>
        <taxon>Pezizomycotina</taxon>
        <taxon>Sordariomycetes</taxon>
        <taxon>Sordariomycetidae</taxon>
        <taxon>Coniochaetales</taxon>
        <taxon>Coniochaetaceae</taxon>
        <taxon>Coniochaeta</taxon>
    </lineage>
</organism>
<keyword evidence="1" id="KW-1133">Transmembrane helix</keyword>
<dbReference type="AlphaFoldDB" id="A0A420YA73"/>
<name>A0A420YA73_9PEZI</name>
<gene>
    <name evidence="2" type="ORF">DL546_007162</name>
</gene>
<dbReference type="PANTHER" id="PTHR36205:SF2">
    <property type="entry name" value="MAJOR FACILITATOR SUPERFAMILY TRANSPORTER"/>
    <property type="match status" value="1"/>
</dbReference>
<dbReference type="Pfam" id="PF11885">
    <property type="entry name" value="DUF3405"/>
    <property type="match status" value="1"/>
</dbReference>
<reference evidence="2 3" key="1">
    <citation type="submission" date="2018-08" db="EMBL/GenBank/DDBJ databases">
        <title>Draft genome of the lignicolous fungus Coniochaeta pulveracea.</title>
        <authorList>
            <person name="Borstlap C.J."/>
            <person name="De Witt R.N."/>
            <person name="Botha A."/>
            <person name="Volschenk H."/>
        </authorList>
    </citation>
    <scope>NUCLEOTIDE SEQUENCE [LARGE SCALE GENOMIC DNA]</scope>
    <source>
        <strain evidence="2 3">CAB683</strain>
    </source>
</reference>
<dbReference type="PANTHER" id="PTHR36205">
    <property type="entry name" value="CHROMOSOME 19, WHOLE GENOME SHOTGUN SEQUENCE"/>
    <property type="match status" value="1"/>
</dbReference>
<dbReference type="OrthoDB" id="3353407at2759"/>
<dbReference type="InterPro" id="IPR021822">
    <property type="entry name" value="DUF3405"/>
</dbReference>
<keyword evidence="1" id="KW-0812">Transmembrane</keyword>
<comment type="caution">
    <text evidence="2">The sequence shown here is derived from an EMBL/GenBank/DDBJ whole genome shotgun (WGS) entry which is preliminary data.</text>
</comment>
<keyword evidence="3" id="KW-1185">Reference proteome</keyword>
<proteinExistence type="predicted"/>
<dbReference type="Proteomes" id="UP000275385">
    <property type="component" value="Unassembled WGS sequence"/>
</dbReference>
<accession>A0A420YA73</accession>
<dbReference type="STRING" id="177199.A0A420YA73"/>
<protein>
    <submittedName>
        <fullName evidence="2">Uncharacterized protein</fullName>
    </submittedName>
</protein>